<dbReference type="RefSeq" id="WP_044566895.1">
    <property type="nucleotide sequence ID" value="NZ_BAABDR010000033.1"/>
</dbReference>
<dbReference type="InterPro" id="IPR038062">
    <property type="entry name" value="ScdA-like_N_sf"/>
</dbReference>
<sequence>MNQGGPPRSPVRGSTTITELIGRHPDGSAMRLLSAIGVGCVYCGGAPREPITLAARRHGRDPGAFLRVCQALDDGWPSDELIAAAKAKKPKEG</sequence>
<reference evidence="2" key="1">
    <citation type="submission" date="2014-05" db="EMBL/GenBank/DDBJ databases">
        <authorList>
            <person name="Horn Fabian"/>
        </authorList>
    </citation>
    <scope>NUCLEOTIDE SEQUENCE</scope>
</reference>
<feature type="region of interest" description="Disordered" evidence="1">
    <location>
        <begin position="1"/>
        <end position="22"/>
    </location>
</feature>
<name>A0A060ZJA1_9ACTN</name>
<keyword evidence="4" id="KW-1185">Reference proteome</keyword>
<evidence type="ECO:0000313" key="3">
    <source>
        <dbReference type="EMBL" id="MBP2063248.1"/>
    </source>
</evidence>
<evidence type="ECO:0000313" key="4">
    <source>
        <dbReference type="Proteomes" id="UP000756710"/>
    </source>
</evidence>
<protein>
    <recommendedName>
        <fullName evidence="5">DUF1858 domain-containing protein</fullName>
    </recommendedName>
</protein>
<dbReference type="HOGENOM" id="CLU_2398356_0_0_11"/>
<dbReference type="EMBL" id="JAGGLR010000011">
    <property type="protein sequence ID" value="MBP2063248.1"/>
    <property type="molecule type" value="Genomic_DNA"/>
</dbReference>
<accession>A0A060ZJA1</accession>
<dbReference type="Proteomes" id="UP000756710">
    <property type="component" value="Unassembled WGS sequence"/>
</dbReference>
<organism evidence="2">
    <name type="scientific">Streptomyces iranensis</name>
    <dbReference type="NCBI Taxonomy" id="576784"/>
    <lineage>
        <taxon>Bacteria</taxon>
        <taxon>Bacillati</taxon>
        <taxon>Actinomycetota</taxon>
        <taxon>Actinomycetes</taxon>
        <taxon>Kitasatosporales</taxon>
        <taxon>Streptomycetaceae</taxon>
        <taxon>Streptomyces</taxon>
        <taxon>Streptomyces violaceusniger group</taxon>
    </lineage>
</organism>
<dbReference type="GeneID" id="32469733"/>
<dbReference type="Gene3D" id="1.10.3910.10">
    <property type="entry name" value="SP0561-like"/>
    <property type="match status" value="1"/>
</dbReference>
<dbReference type="SUPFAM" id="SSF140683">
    <property type="entry name" value="SP0561-like"/>
    <property type="match status" value="1"/>
</dbReference>
<dbReference type="EMBL" id="LK022848">
    <property type="protein sequence ID" value="CDR01962.1"/>
    <property type="molecule type" value="Genomic_DNA"/>
</dbReference>
<proteinExistence type="predicted"/>
<evidence type="ECO:0000313" key="2">
    <source>
        <dbReference type="EMBL" id="CDR01962.1"/>
    </source>
</evidence>
<gene>
    <name evidence="3" type="ORF">J2Z30_004269</name>
    <name evidence="2" type="ORF">SIRAN558</name>
</gene>
<dbReference type="AlphaFoldDB" id="A0A060ZJA1"/>
<reference evidence="3 4" key="2">
    <citation type="submission" date="2021-03" db="EMBL/GenBank/DDBJ databases">
        <title>Genomic Encyclopedia of Type Strains, Phase IV (KMG-IV): sequencing the most valuable type-strain genomes for metagenomic binning, comparative biology and taxonomic classification.</title>
        <authorList>
            <person name="Goeker M."/>
        </authorList>
    </citation>
    <scope>NUCLEOTIDE SEQUENCE [LARGE SCALE GENOMIC DNA]</scope>
    <source>
        <strain evidence="3 4">DSM 41954</strain>
    </source>
</reference>
<evidence type="ECO:0000256" key="1">
    <source>
        <dbReference type="SAM" id="MobiDB-lite"/>
    </source>
</evidence>
<evidence type="ECO:0008006" key="5">
    <source>
        <dbReference type="Google" id="ProtNLM"/>
    </source>
</evidence>